<organism evidence="1 2">
    <name type="scientific">Enterococcus faecium EnGen0192</name>
    <dbReference type="NCBI Taxonomy" id="1157487"/>
    <lineage>
        <taxon>Bacteria</taxon>
        <taxon>Bacillati</taxon>
        <taxon>Bacillota</taxon>
        <taxon>Bacilli</taxon>
        <taxon>Lactobacillales</taxon>
        <taxon>Enterococcaceae</taxon>
        <taxon>Enterococcus</taxon>
    </lineage>
</organism>
<evidence type="ECO:0000313" key="1">
    <source>
        <dbReference type="EMBL" id="EOM27890.1"/>
    </source>
</evidence>
<name>A0A829FG76_ENTFC</name>
<dbReference type="EMBL" id="AITY01000006">
    <property type="protein sequence ID" value="EOM27890.1"/>
    <property type="molecule type" value="Genomic_DNA"/>
</dbReference>
<dbReference type="Proteomes" id="UP000013897">
    <property type="component" value="Unassembled WGS sequence"/>
</dbReference>
<protein>
    <submittedName>
        <fullName evidence="1">Uncharacterized protein</fullName>
    </submittedName>
</protein>
<comment type="caution">
    <text evidence="1">The sequence shown here is derived from an EMBL/GenBank/DDBJ whole genome shotgun (WGS) entry which is preliminary data.</text>
</comment>
<evidence type="ECO:0000313" key="2">
    <source>
        <dbReference type="Proteomes" id="UP000013897"/>
    </source>
</evidence>
<accession>A0A829FG76</accession>
<dbReference type="AlphaFoldDB" id="A0A829FG76"/>
<proteinExistence type="predicted"/>
<dbReference type="RefSeq" id="WP_002331113.1">
    <property type="nucleotide sequence ID" value="NZ_KB949503.1"/>
</dbReference>
<sequence>MKKKIIELVWILLLVSMLSATAVYVCLGDFTRASYFLVAYTVFVLSERLKEINKTLNYVWYFISLGVKKDD</sequence>
<reference evidence="1 2" key="1">
    <citation type="submission" date="2013-02" db="EMBL/GenBank/DDBJ databases">
        <title>The Genome Sequence of Enterococcus faecium HM1072.</title>
        <authorList>
            <consortium name="The Broad Institute Genome Sequencing Platform"/>
            <consortium name="The Broad Institute Genome Sequencing Center for Infectious Disease"/>
            <person name="Earl A.M."/>
            <person name="Gilmore M.S."/>
            <person name="Lebreton F."/>
            <person name="Courvalin P."/>
            <person name="Walker B."/>
            <person name="Young S.K."/>
            <person name="Zeng Q."/>
            <person name="Gargeya S."/>
            <person name="Fitzgerald M."/>
            <person name="Haas B."/>
            <person name="Abouelleil A."/>
            <person name="Alvarado L."/>
            <person name="Arachchi H.M."/>
            <person name="Berlin A.M."/>
            <person name="Chapman S.B."/>
            <person name="Dewar J."/>
            <person name="Goldberg J."/>
            <person name="Griggs A."/>
            <person name="Gujja S."/>
            <person name="Hansen M."/>
            <person name="Howarth C."/>
            <person name="Imamovic A."/>
            <person name="Larimer J."/>
            <person name="McCowan C."/>
            <person name="Murphy C."/>
            <person name="Neiman D."/>
            <person name="Pearson M."/>
            <person name="Priest M."/>
            <person name="Roberts A."/>
            <person name="Saif S."/>
            <person name="Shea T."/>
            <person name="Sisk P."/>
            <person name="Sykes S."/>
            <person name="Wortman J."/>
            <person name="Nusbaum C."/>
            <person name="Birren B."/>
        </authorList>
    </citation>
    <scope>NUCLEOTIDE SEQUENCE [LARGE SCALE GENOMIC DNA]</scope>
    <source>
        <strain evidence="1 2">HM1072</strain>
    </source>
</reference>
<gene>
    <name evidence="1" type="ORF">SSM_00451</name>
</gene>